<sequence>MKHFYNTNTIVLLTRFATKAPGAAMGSKIFSVLLLSFFLLVSGEIMGQNDVTITSIGPQCAIVNQEITIGGSGFKTGNNSSRVEALTAATGGTSLGEIAATSISATQVKFELPPAYMGNGASIWIRVVNPAGNSGTFNKNSGLLELKLSASAPTSVTSTPLCGQASITAAGAGTGQSYRWYTVATGGTAIAGVTGATYTTSTPGDYYVSIVNNGTDCTTESARRAVTATTNPIPAAPTVTNASRCGPGSMTMTASGAGTGQSYRWYTVASGGAAIAGATGATYTTSTPGNYYVSIVNDGTSCESTRTMVTATVNAIPAAPTVTNASRCGAGSMTMAASGAGTGQSYRWYTIASGGAAIAGATGANYTTSTPGTYYVSIVSDAGCESGRSAVTATVNAIPAAPTVTNATVSRCGEGEMTLTASGAESGQIYRWYNPSGDVIIGQTANTYITSTAGNYAVSLVNSATNCESVKTAVTAKIKELVDLTGGNITISTDQPNNKLEVGQPARFEAMSEIIDKSDADTYFWQFTYDGMTWEGAPGASTTSPIYTNSSMPAGFRGVRVDIRPRQENVCYSNLSASGVHMISNMQIAPLPVELVSFKAQPHAQGVNLTWVTASELGNKGFEVQVSTNSKNFTTVGFVESKVGTTSIKQNYSFLDTKAAAGTRYYRLKQIDLDGKSEYSAIKAVVLGGGTGTVTAYPNPFEDVVVVKLNGSETRKVSLLLTNSIGKTVLAKEEEAAGNTVTLDTSSLTAKGVYILHVVDNGSQHAFKLIKR</sequence>
<evidence type="ECO:0000259" key="3">
    <source>
        <dbReference type="Pfam" id="PF19081"/>
    </source>
</evidence>
<evidence type="ECO:0000313" key="5">
    <source>
        <dbReference type="Proteomes" id="UP000625551"/>
    </source>
</evidence>
<gene>
    <name evidence="4" type="ORF">H9Q13_09460</name>
</gene>
<organism evidence="4 5">
    <name type="scientific">Pontibacter aquaedesilientis</name>
    <dbReference type="NCBI Taxonomy" id="2766980"/>
    <lineage>
        <taxon>Bacteria</taxon>
        <taxon>Pseudomonadati</taxon>
        <taxon>Bacteroidota</taxon>
        <taxon>Cytophagia</taxon>
        <taxon>Cytophagales</taxon>
        <taxon>Hymenobacteraceae</taxon>
        <taxon>Pontibacter</taxon>
    </lineage>
</organism>
<feature type="domain" description="Ig-like" evidence="3">
    <location>
        <begin position="152"/>
        <end position="232"/>
    </location>
</feature>
<evidence type="ECO:0000259" key="1">
    <source>
        <dbReference type="Pfam" id="PF01833"/>
    </source>
</evidence>
<dbReference type="InterPro" id="IPR014756">
    <property type="entry name" value="Ig_E-set"/>
</dbReference>
<dbReference type="InterPro" id="IPR044023">
    <property type="entry name" value="Ig_7"/>
</dbReference>
<keyword evidence="5" id="KW-1185">Reference proteome</keyword>
<accession>A0ABR7XJ07</accession>
<feature type="domain" description="Ig-like" evidence="3">
    <location>
        <begin position="399"/>
        <end position="478"/>
    </location>
</feature>
<dbReference type="InterPro" id="IPR026444">
    <property type="entry name" value="Secre_tail"/>
</dbReference>
<dbReference type="Pfam" id="PF01833">
    <property type="entry name" value="TIG"/>
    <property type="match status" value="1"/>
</dbReference>
<dbReference type="EMBL" id="JACXAJ010000003">
    <property type="protein sequence ID" value="MBD1397391.1"/>
    <property type="molecule type" value="Genomic_DNA"/>
</dbReference>
<dbReference type="SUPFAM" id="SSF81296">
    <property type="entry name" value="E set domains"/>
    <property type="match status" value="1"/>
</dbReference>
<feature type="domain" description="Ig-like" evidence="3">
    <location>
        <begin position="317"/>
        <end position="396"/>
    </location>
</feature>
<feature type="domain" description="IPT/TIG" evidence="1">
    <location>
        <begin position="52"/>
        <end position="134"/>
    </location>
</feature>
<reference evidence="4 5" key="1">
    <citation type="submission" date="2020-09" db="EMBL/GenBank/DDBJ databases">
        <title>Genome sequencing and assembly of Pontibacter sp.</title>
        <authorList>
            <person name="Chhetri G."/>
        </authorList>
    </citation>
    <scope>NUCLEOTIDE SEQUENCE [LARGE SCALE GENOMIC DNA]</scope>
    <source>
        <strain evidence="4 5">JH31</strain>
    </source>
</reference>
<dbReference type="Proteomes" id="UP000625551">
    <property type="component" value="Unassembled WGS sequence"/>
</dbReference>
<dbReference type="InterPro" id="IPR013783">
    <property type="entry name" value="Ig-like_fold"/>
</dbReference>
<name>A0ABR7XJ07_9BACT</name>
<protein>
    <submittedName>
        <fullName evidence="4">T9SS type A sorting domain-containing protein</fullName>
    </submittedName>
</protein>
<dbReference type="NCBIfam" id="TIGR04183">
    <property type="entry name" value="Por_Secre_tail"/>
    <property type="match status" value="1"/>
</dbReference>
<evidence type="ECO:0000313" key="4">
    <source>
        <dbReference type="EMBL" id="MBD1397391.1"/>
    </source>
</evidence>
<comment type="caution">
    <text evidence="4">The sequence shown here is derived from an EMBL/GenBank/DDBJ whole genome shotgun (WGS) entry which is preliminary data.</text>
</comment>
<proteinExistence type="predicted"/>
<feature type="domain" description="Ig-like" evidence="3">
    <location>
        <begin position="234"/>
        <end position="314"/>
    </location>
</feature>
<evidence type="ECO:0000259" key="2">
    <source>
        <dbReference type="Pfam" id="PF18962"/>
    </source>
</evidence>
<dbReference type="InterPro" id="IPR002909">
    <property type="entry name" value="IPT_dom"/>
</dbReference>
<feature type="domain" description="Secretion system C-terminal sorting" evidence="2">
    <location>
        <begin position="697"/>
        <end position="769"/>
    </location>
</feature>
<dbReference type="Pfam" id="PF19081">
    <property type="entry name" value="Ig_7"/>
    <property type="match status" value="4"/>
</dbReference>
<dbReference type="Gene3D" id="2.60.40.10">
    <property type="entry name" value="Immunoglobulins"/>
    <property type="match status" value="2"/>
</dbReference>
<dbReference type="Pfam" id="PF18962">
    <property type="entry name" value="Por_Secre_tail"/>
    <property type="match status" value="1"/>
</dbReference>